<dbReference type="EMBL" id="LBTH01000009">
    <property type="protein sequence ID" value="KKQ36082.1"/>
    <property type="molecule type" value="Genomic_DNA"/>
</dbReference>
<proteinExistence type="predicted"/>
<reference evidence="1 2" key="1">
    <citation type="journal article" date="2015" name="Nature">
        <title>rRNA introns, odd ribosomes, and small enigmatic genomes across a large radiation of phyla.</title>
        <authorList>
            <person name="Brown C.T."/>
            <person name="Hug L.A."/>
            <person name="Thomas B.C."/>
            <person name="Sharon I."/>
            <person name="Castelle C.J."/>
            <person name="Singh A."/>
            <person name="Wilkins M.J."/>
            <person name="Williams K.H."/>
            <person name="Banfield J.F."/>
        </authorList>
    </citation>
    <scope>NUCLEOTIDE SEQUENCE [LARGE SCALE GENOMIC DNA]</scope>
</reference>
<sequence>MDQAELDTFNQQFIARYGDNEEGLIERIESKIMLEIVNIKNTLFPDGNDTGIIEYIQTNHPNFLFLGGGSILSRDEFGETGRYDPWAARYSGMLGANVFNMDHGAQLDPDVEGPGKVFTHLPVNMLTYDWNELHVMAPDGFDLIYCRQVIGNAPSEGIRSAIREREIPKSVLPKYNMAIWEKLQSYRGRDDIWPYLSETTQNLMIPDPANDLENYSDLYINALAEVVHIMYDLAYTHHNPFRNDKAIRMAEEWALNGRNWLVDALMPELRAWAVDQAEKVLKEGGGAFIEGQKYKKMNGKCILMNTD</sequence>
<comment type="caution">
    <text evidence="1">The sequence shown here is derived from an EMBL/GenBank/DDBJ whole genome shotgun (WGS) entry which is preliminary data.</text>
</comment>
<evidence type="ECO:0000313" key="2">
    <source>
        <dbReference type="Proteomes" id="UP000034852"/>
    </source>
</evidence>
<evidence type="ECO:0000313" key="1">
    <source>
        <dbReference type="EMBL" id="KKQ36082.1"/>
    </source>
</evidence>
<organism evidence="1 2">
    <name type="scientific">candidate division WS6 bacterium GW2011_GWA2_37_6</name>
    <dbReference type="NCBI Taxonomy" id="1619087"/>
    <lineage>
        <taxon>Bacteria</taxon>
        <taxon>Candidatus Dojkabacteria</taxon>
    </lineage>
</organism>
<accession>A0A0G0H1P9</accession>
<gene>
    <name evidence="1" type="ORF">US52_C0009G0004</name>
</gene>
<dbReference type="Proteomes" id="UP000034852">
    <property type="component" value="Unassembled WGS sequence"/>
</dbReference>
<protein>
    <submittedName>
        <fullName evidence="1">Uncharacterized protein</fullName>
    </submittedName>
</protein>
<name>A0A0G0H1P9_9BACT</name>
<dbReference type="AlphaFoldDB" id="A0A0G0H1P9"/>